<name>A0A553PBR2_TIGCA</name>
<comment type="caution">
    <text evidence="2">The sequence shown here is derived from an EMBL/GenBank/DDBJ whole genome shotgun (WGS) entry which is preliminary data.</text>
</comment>
<reference evidence="2 3" key="1">
    <citation type="journal article" date="2018" name="Nat. Ecol. Evol.">
        <title>Genomic signatures of mitonuclear coevolution across populations of Tigriopus californicus.</title>
        <authorList>
            <person name="Barreto F.S."/>
            <person name="Watson E.T."/>
            <person name="Lima T.G."/>
            <person name="Willett C.S."/>
            <person name="Edmands S."/>
            <person name="Li W."/>
            <person name="Burton R.S."/>
        </authorList>
    </citation>
    <scope>NUCLEOTIDE SEQUENCE [LARGE SCALE GENOMIC DNA]</scope>
    <source>
        <strain evidence="2 3">San Diego</strain>
    </source>
</reference>
<evidence type="ECO:0000313" key="3">
    <source>
        <dbReference type="Proteomes" id="UP000318571"/>
    </source>
</evidence>
<evidence type="ECO:0000313" key="2">
    <source>
        <dbReference type="EMBL" id="TRY75117.1"/>
    </source>
</evidence>
<organism evidence="2 3">
    <name type="scientific">Tigriopus californicus</name>
    <name type="common">Marine copepod</name>
    <dbReference type="NCBI Taxonomy" id="6832"/>
    <lineage>
        <taxon>Eukaryota</taxon>
        <taxon>Metazoa</taxon>
        <taxon>Ecdysozoa</taxon>
        <taxon>Arthropoda</taxon>
        <taxon>Crustacea</taxon>
        <taxon>Multicrustacea</taxon>
        <taxon>Hexanauplia</taxon>
        <taxon>Copepoda</taxon>
        <taxon>Harpacticoida</taxon>
        <taxon>Harpacticidae</taxon>
        <taxon>Tigriopus</taxon>
    </lineage>
</organism>
<dbReference type="EMBL" id="VCGU01000005">
    <property type="protein sequence ID" value="TRY75117.1"/>
    <property type="molecule type" value="Genomic_DNA"/>
</dbReference>
<dbReference type="AlphaFoldDB" id="A0A553PBR2"/>
<gene>
    <name evidence="2" type="ORF">TCAL_06327</name>
</gene>
<protein>
    <submittedName>
        <fullName evidence="2">Uncharacterized protein</fullName>
    </submittedName>
</protein>
<keyword evidence="3" id="KW-1185">Reference proteome</keyword>
<feature type="compositionally biased region" description="Polar residues" evidence="1">
    <location>
        <begin position="548"/>
        <end position="557"/>
    </location>
</feature>
<sequence>MKANPALDNSLRHLLTTSSITRENSVPGGNYRPELKIMFKVPWVFLKIPSLSTRGIDSRRSLVRYLKANQETYVCGGHRVLTRDIWNIMPNELETVIALARILHSHPVVSIESLLTIIKRDEVIQTRLRNVLSIQEFLSLYSNFFGVDENGAITTTIKAHPLNANEKKETTKVNSLVAMEFIQGFFETHKDLKSCPNYLPVIHVKLQSRGFGITLSQLQKFIEQFYQFHPTSEWEIPQRLEPHPSRSGSEDVVATMIPEILKGWPINMGQVRTELEHHGVTMNNSSLRNLIETRFPDYIIRNGIVSQDHEAYLRPIQKILTDQCPMTISELRMLLITQGLALSRKVLNEVIVKSLDDYFISQGQIYLPTSNGRNGETMADFVLEKLHELVEGLCPLLLDDLPAQLAIKGIEISKKKVKMIIAESSTLYKCRGNYLLVNEIPQPLPTAGNPQSLIELVTFIKSLKTNQDHLTVDSSGRGLFKKAFLDSLLGNNAIYQQLQSFIVTEDGIGIAHELHYESNLASTSSPDPKTTSITTDAFLNEAPSQGIMKSSENQQSADPPPDNLLSVHPVKPSPEALVTLPVPSNSSDDPSDGTSSVQSNENKAIAERNPDDMVLNHETVKKQFPEWDLYLEEAMDIAADGVNTTNVEIEAPSPTRESTNVLLEPIQSRGSRSVLRRFSDREKMSKDNDNCILS</sequence>
<dbReference type="Proteomes" id="UP000318571">
    <property type="component" value="Chromosome 2"/>
</dbReference>
<evidence type="ECO:0000256" key="1">
    <source>
        <dbReference type="SAM" id="MobiDB-lite"/>
    </source>
</evidence>
<feature type="region of interest" description="Disordered" evidence="1">
    <location>
        <begin position="548"/>
        <end position="610"/>
    </location>
</feature>
<accession>A0A553PBR2</accession>
<feature type="compositionally biased region" description="Low complexity" evidence="1">
    <location>
        <begin position="581"/>
        <end position="596"/>
    </location>
</feature>
<proteinExistence type="predicted"/>